<comment type="subcellular location">
    <subcellularLocation>
        <location evidence="1">Membrane</location>
        <topology evidence="1">Multi-pass membrane protein</topology>
    </subcellularLocation>
</comment>
<dbReference type="GO" id="GO:0005764">
    <property type="term" value="C:lysosome"/>
    <property type="evidence" value="ECO:0007669"/>
    <property type="project" value="TreeGrafter"/>
</dbReference>
<dbReference type="GO" id="GO:0005886">
    <property type="term" value="C:plasma membrane"/>
    <property type="evidence" value="ECO:0007669"/>
    <property type="project" value="TreeGrafter"/>
</dbReference>
<feature type="transmembrane region" description="Helical" evidence="8">
    <location>
        <begin position="308"/>
        <end position="335"/>
    </location>
</feature>
<feature type="transmembrane region" description="Helical" evidence="8">
    <location>
        <begin position="453"/>
        <end position="470"/>
    </location>
</feature>
<keyword evidence="10" id="KW-1185">Reference proteome</keyword>
<evidence type="ECO:0000256" key="6">
    <source>
        <dbReference type="ARBA" id="ARBA00023136"/>
    </source>
</evidence>
<reference evidence="9" key="1">
    <citation type="submission" date="2023-01" db="EMBL/GenBank/DDBJ databases">
        <title>Genome assembly of the deep-sea coral Lophelia pertusa.</title>
        <authorList>
            <person name="Herrera S."/>
            <person name="Cordes E."/>
        </authorList>
    </citation>
    <scope>NUCLEOTIDE SEQUENCE</scope>
    <source>
        <strain evidence="9">USNM1676648</strain>
        <tissue evidence="9">Polyp</tissue>
    </source>
</reference>
<dbReference type="Pfam" id="PF13965">
    <property type="entry name" value="SID-1_RNA_chan"/>
    <property type="match status" value="1"/>
</dbReference>
<dbReference type="GO" id="GO:0051033">
    <property type="term" value="F:RNA transmembrane transporter activity"/>
    <property type="evidence" value="ECO:0007669"/>
    <property type="project" value="TreeGrafter"/>
</dbReference>
<feature type="transmembrane region" description="Helical" evidence="8">
    <location>
        <begin position="21"/>
        <end position="42"/>
    </location>
</feature>
<evidence type="ECO:0000313" key="9">
    <source>
        <dbReference type="EMBL" id="KAJ7365361.1"/>
    </source>
</evidence>
<comment type="similarity">
    <text evidence="2">Belongs to the SID1 family.</text>
</comment>
<keyword evidence="7" id="KW-0325">Glycoprotein</keyword>
<evidence type="ECO:0000256" key="1">
    <source>
        <dbReference type="ARBA" id="ARBA00004141"/>
    </source>
</evidence>
<keyword evidence="3 8" id="KW-0812">Transmembrane</keyword>
<evidence type="ECO:0000313" key="10">
    <source>
        <dbReference type="Proteomes" id="UP001163046"/>
    </source>
</evidence>
<evidence type="ECO:0000256" key="5">
    <source>
        <dbReference type="ARBA" id="ARBA00022989"/>
    </source>
</evidence>
<sequence length="503" mass="56819">MALFAINKRSTRDRSLHCFTMQYLAAFLFTVLIYSLVCPIVVQAKLLADCTFEQMQSRTLSGQNMSALSMKFSGQLPSKRNASHHSCVVKTDNRNSLLYLRAKRNKESKAGALHVSVYGKDESFWGHLDISQSTVGWSSLLLGCPSPSAMEVSEKYLTFSGTSGLIFTVEFAQDEDIKLNEPTKPFTLSSKDPVRVFQFIPTEDISQTQLDVTVRSTSDVPAYLKVSRDCKDVDKDNIELVDYKGESIRLSFAKKGRITLSKFSIPPLTHSTSSWFIGIAIKNATGDTPFDATKVVTLELAKSFDYSYVGPILILSLPITVLCAFVIALWALCCFKVPHVKLVKLSELCLPVHDNSEAQQIHNPNQLIRIGWTELGLAMREVMCNHFSKRNPTGTYSYITYIVGSVFLVGAFQFVFADWYLMIQEGDRDHCYYNDFCYRVRYRDIPYNLMMSNLPYVLHGIILALTVWYMEGELLARCKQLAKPPPAPPNNYDRLPNHLLKMS</sequence>
<dbReference type="PANTHER" id="PTHR12185:SF1">
    <property type="entry name" value="SYSTEMIC RNA INTERFERENCE DEFECTIVE PROTEIN 1"/>
    <property type="match status" value="1"/>
</dbReference>
<accession>A0A9W9YSF0</accession>
<dbReference type="OrthoDB" id="5967992at2759"/>
<gene>
    <name evidence="9" type="ORF">OS493_005467</name>
</gene>
<evidence type="ECO:0000256" key="4">
    <source>
        <dbReference type="ARBA" id="ARBA00022729"/>
    </source>
</evidence>
<dbReference type="GO" id="GO:0003725">
    <property type="term" value="F:double-stranded RNA binding"/>
    <property type="evidence" value="ECO:0007669"/>
    <property type="project" value="TreeGrafter"/>
</dbReference>
<dbReference type="Proteomes" id="UP001163046">
    <property type="component" value="Unassembled WGS sequence"/>
</dbReference>
<evidence type="ECO:0000256" key="7">
    <source>
        <dbReference type="ARBA" id="ARBA00023180"/>
    </source>
</evidence>
<comment type="caution">
    <text evidence="9">The sequence shown here is derived from an EMBL/GenBank/DDBJ whole genome shotgun (WGS) entry which is preliminary data.</text>
</comment>
<dbReference type="EMBL" id="MU827303">
    <property type="protein sequence ID" value="KAJ7365361.1"/>
    <property type="molecule type" value="Genomic_DNA"/>
</dbReference>
<dbReference type="PANTHER" id="PTHR12185">
    <property type="entry name" value="SID1 TRANSMEMBRANE FAMILY MEMEBER"/>
    <property type="match status" value="1"/>
</dbReference>
<protein>
    <submittedName>
        <fullName evidence="9">Uncharacterized protein</fullName>
    </submittedName>
</protein>
<dbReference type="AlphaFoldDB" id="A0A9W9YSF0"/>
<evidence type="ECO:0000256" key="2">
    <source>
        <dbReference type="ARBA" id="ARBA00006618"/>
    </source>
</evidence>
<keyword evidence="4" id="KW-0732">Signal</keyword>
<name>A0A9W9YSF0_9CNID</name>
<proteinExistence type="inferred from homology"/>
<organism evidence="9 10">
    <name type="scientific">Desmophyllum pertusum</name>
    <dbReference type="NCBI Taxonomy" id="174260"/>
    <lineage>
        <taxon>Eukaryota</taxon>
        <taxon>Metazoa</taxon>
        <taxon>Cnidaria</taxon>
        <taxon>Anthozoa</taxon>
        <taxon>Hexacorallia</taxon>
        <taxon>Scleractinia</taxon>
        <taxon>Caryophylliina</taxon>
        <taxon>Caryophylliidae</taxon>
        <taxon>Desmophyllum</taxon>
    </lineage>
</organism>
<dbReference type="InterPro" id="IPR025958">
    <property type="entry name" value="SID1_TM_fam"/>
</dbReference>
<keyword evidence="6 8" id="KW-0472">Membrane</keyword>
<evidence type="ECO:0000256" key="8">
    <source>
        <dbReference type="SAM" id="Phobius"/>
    </source>
</evidence>
<feature type="transmembrane region" description="Helical" evidence="8">
    <location>
        <begin position="398"/>
        <end position="416"/>
    </location>
</feature>
<evidence type="ECO:0000256" key="3">
    <source>
        <dbReference type="ARBA" id="ARBA00022692"/>
    </source>
</evidence>
<keyword evidence="5 8" id="KW-1133">Transmembrane helix</keyword>